<evidence type="ECO:0008006" key="3">
    <source>
        <dbReference type="Google" id="ProtNLM"/>
    </source>
</evidence>
<keyword evidence="2" id="KW-1185">Reference proteome</keyword>
<gene>
    <name evidence="1" type="ORF">SAMN06295967_10581</name>
</gene>
<evidence type="ECO:0000313" key="1">
    <source>
        <dbReference type="EMBL" id="SNS20272.1"/>
    </source>
</evidence>
<dbReference type="Proteomes" id="UP000198480">
    <property type="component" value="Unassembled WGS sequence"/>
</dbReference>
<dbReference type="SUPFAM" id="SSF46785">
    <property type="entry name" value="Winged helix' DNA-binding domain"/>
    <property type="match status" value="1"/>
</dbReference>
<dbReference type="EMBL" id="FZOK01000005">
    <property type="protein sequence ID" value="SNS20272.1"/>
    <property type="molecule type" value="Genomic_DNA"/>
</dbReference>
<protein>
    <recommendedName>
        <fullName evidence="3">DUF3253 domain-containing protein</fullName>
    </recommendedName>
</protein>
<dbReference type="InterPro" id="IPR021660">
    <property type="entry name" value="DUF3253"/>
</dbReference>
<dbReference type="InterPro" id="IPR036388">
    <property type="entry name" value="WH-like_DNA-bd_sf"/>
</dbReference>
<sequence>MRYPTDIPILELAILEMGRLQRGKTFCPSEVVRWIFPEAWSYFMDEVNEEMMRLYQEGKIIVTQSGIPVDPLLKPKGPVRIMLKNQT</sequence>
<organism evidence="1 2">
    <name type="scientific">Belliella buryatensis</name>
    <dbReference type="NCBI Taxonomy" id="1500549"/>
    <lineage>
        <taxon>Bacteria</taxon>
        <taxon>Pseudomonadati</taxon>
        <taxon>Bacteroidota</taxon>
        <taxon>Cytophagia</taxon>
        <taxon>Cytophagales</taxon>
        <taxon>Cyclobacteriaceae</taxon>
        <taxon>Belliella</taxon>
    </lineage>
</organism>
<proteinExistence type="predicted"/>
<evidence type="ECO:0000313" key="2">
    <source>
        <dbReference type="Proteomes" id="UP000198480"/>
    </source>
</evidence>
<dbReference type="InterPro" id="IPR036390">
    <property type="entry name" value="WH_DNA-bd_sf"/>
</dbReference>
<dbReference type="Pfam" id="PF11625">
    <property type="entry name" value="DUF3253"/>
    <property type="match status" value="1"/>
</dbReference>
<dbReference type="RefSeq" id="WP_245812676.1">
    <property type="nucleotide sequence ID" value="NZ_FZOK01000005.1"/>
</dbReference>
<accession>A0A239CK49</accession>
<name>A0A239CK49_9BACT</name>
<reference evidence="2" key="1">
    <citation type="submission" date="2017-06" db="EMBL/GenBank/DDBJ databases">
        <authorList>
            <person name="Varghese N."/>
            <person name="Submissions S."/>
        </authorList>
    </citation>
    <scope>NUCLEOTIDE SEQUENCE [LARGE SCALE GENOMIC DNA]</scope>
    <source>
        <strain evidence="2">5C</strain>
    </source>
</reference>
<dbReference type="Gene3D" id="1.10.10.10">
    <property type="entry name" value="Winged helix-like DNA-binding domain superfamily/Winged helix DNA-binding domain"/>
    <property type="match status" value="1"/>
</dbReference>
<dbReference type="AlphaFoldDB" id="A0A239CK49"/>